<dbReference type="EMBL" id="BK014733">
    <property type="protein sequence ID" value="DAD73269.1"/>
    <property type="molecule type" value="Genomic_DNA"/>
</dbReference>
<organism evidence="2">
    <name type="scientific">Siphoviridae sp. ctxBC2</name>
    <dbReference type="NCBI Taxonomy" id="2826518"/>
    <lineage>
        <taxon>Viruses</taxon>
        <taxon>Duplodnaviria</taxon>
        <taxon>Heunggongvirae</taxon>
        <taxon>Uroviricota</taxon>
        <taxon>Caudoviricetes</taxon>
    </lineage>
</organism>
<keyword evidence="1" id="KW-0812">Transmembrane</keyword>
<evidence type="ECO:0000313" key="2">
    <source>
        <dbReference type="EMBL" id="DAD73269.1"/>
    </source>
</evidence>
<sequence length="34" mass="4124">MSIQKLIFLNFIVFHIELLFSVWYIYNQKGGTFI</sequence>
<evidence type="ECO:0000256" key="1">
    <source>
        <dbReference type="SAM" id="Phobius"/>
    </source>
</evidence>
<keyword evidence="1" id="KW-0472">Membrane</keyword>
<name>A0A8S5LTB3_9CAUD</name>
<keyword evidence="1" id="KW-1133">Transmembrane helix</keyword>
<accession>A0A8S5LTB3</accession>
<proteinExistence type="predicted"/>
<protein>
    <submittedName>
        <fullName evidence="2">Uncharacterized protein</fullName>
    </submittedName>
</protein>
<reference evidence="2" key="1">
    <citation type="journal article" date="2021" name="Proc. Natl. Acad. Sci. U.S.A.">
        <title>A Catalog of Tens of Thousands of Viruses from Human Metagenomes Reveals Hidden Associations with Chronic Diseases.</title>
        <authorList>
            <person name="Tisza M.J."/>
            <person name="Buck C.B."/>
        </authorList>
    </citation>
    <scope>NUCLEOTIDE SEQUENCE</scope>
    <source>
        <strain evidence="2">CtxBC2</strain>
    </source>
</reference>
<feature type="transmembrane region" description="Helical" evidence="1">
    <location>
        <begin position="7"/>
        <end position="26"/>
    </location>
</feature>